<evidence type="ECO:0000256" key="10">
    <source>
        <dbReference type="SAM" id="SignalP"/>
    </source>
</evidence>
<evidence type="ECO:0000256" key="6">
    <source>
        <dbReference type="ARBA" id="ARBA00022801"/>
    </source>
</evidence>
<dbReference type="EC" id="3.2.1.24" evidence="4"/>
<dbReference type="STRING" id="1890364.A0A2P6MX22"/>
<gene>
    <name evidence="12" type="ORF">PROFUN_15308</name>
</gene>
<dbReference type="Gene3D" id="3.20.110.10">
    <property type="entry name" value="Glycoside hydrolase 38, N terminal domain"/>
    <property type="match status" value="1"/>
</dbReference>
<dbReference type="GO" id="GO:0006013">
    <property type="term" value="P:mannose metabolic process"/>
    <property type="evidence" value="ECO:0007669"/>
    <property type="project" value="InterPro"/>
</dbReference>
<evidence type="ECO:0000313" key="13">
    <source>
        <dbReference type="Proteomes" id="UP000241769"/>
    </source>
</evidence>
<dbReference type="Gene3D" id="2.70.98.30">
    <property type="entry name" value="Golgi alpha-mannosidase II, domain 4"/>
    <property type="match status" value="2"/>
</dbReference>
<evidence type="ECO:0000256" key="2">
    <source>
        <dbReference type="ARBA" id="ARBA00001947"/>
    </source>
</evidence>
<dbReference type="Proteomes" id="UP000241769">
    <property type="component" value="Unassembled WGS sequence"/>
</dbReference>
<dbReference type="InterPro" id="IPR000602">
    <property type="entry name" value="Glyco_hydro_38_N"/>
</dbReference>
<dbReference type="Pfam" id="PF01074">
    <property type="entry name" value="Glyco_hydro_38N"/>
    <property type="match status" value="1"/>
</dbReference>
<comment type="catalytic activity">
    <reaction evidence="1">
        <text>Hydrolysis of terminal, non-reducing alpha-D-mannose residues in alpha-D-mannosides.</text>
        <dbReference type="EC" id="3.2.1.24"/>
    </reaction>
</comment>
<evidence type="ECO:0000259" key="11">
    <source>
        <dbReference type="SMART" id="SM00872"/>
    </source>
</evidence>
<dbReference type="InParanoid" id="A0A2P6MX22"/>
<dbReference type="InterPro" id="IPR011013">
    <property type="entry name" value="Gal_mutarotase_sf_dom"/>
</dbReference>
<dbReference type="SUPFAM" id="SSF88688">
    <property type="entry name" value="Families 57/38 glycoside transferase middle domain"/>
    <property type="match status" value="1"/>
</dbReference>
<dbReference type="PANTHER" id="PTHR11607">
    <property type="entry name" value="ALPHA-MANNOSIDASE"/>
    <property type="match status" value="1"/>
</dbReference>
<evidence type="ECO:0000256" key="3">
    <source>
        <dbReference type="ARBA" id="ARBA00009792"/>
    </source>
</evidence>
<keyword evidence="7" id="KW-0862">Zinc</keyword>
<name>A0A2P6MX22_9EUKA</name>
<evidence type="ECO:0000256" key="7">
    <source>
        <dbReference type="ARBA" id="ARBA00022833"/>
    </source>
</evidence>
<organism evidence="12 13">
    <name type="scientific">Planoprotostelium fungivorum</name>
    <dbReference type="NCBI Taxonomy" id="1890364"/>
    <lineage>
        <taxon>Eukaryota</taxon>
        <taxon>Amoebozoa</taxon>
        <taxon>Evosea</taxon>
        <taxon>Variosea</taxon>
        <taxon>Cavosteliida</taxon>
        <taxon>Cavosteliaceae</taxon>
        <taxon>Planoprotostelium</taxon>
    </lineage>
</organism>
<dbReference type="AlphaFoldDB" id="A0A2P6MX22"/>
<comment type="caution">
    <text evidence="12">The sequence shown here is derived from an EMBL/GenBank/DDBJ whole genome shotgun (WGS) entry which is preliminary data.</text>
</comment>
<dbReference type="SUPFAM" id="SSF88713">
    <property type="entry name" value="Glycoside hydrolase/deacetylase"/>
    <property type="match status" value="1"/>
</dbReference>
<feature type="signal peptide" evidence="10">
    <location>
        <begin position="1"/>
        <end position="21"/>
    </location>
</feature>
<reference evidence="12 13" key="1">
    <citation type="journal article" date="2018" name="Genome Biol. Evol.">
        <title>Multiple Roots of Fruiting Body Formation in Amoebozoa.</title>
        <authorList>
            <person name="Hillmann F."/>
            <person name="Forbes G."/>
            <person name="Novohradska S."/>
            <person name="Ferling I."/>
            <person name="Riege K."/>
            <person name="Groth M."/>
            <person name="Westermann M."/>
            <person name="Marz M."/>
            <person name="Spaller T."/>
            <person name="Winckler T."/>
            <person name="Schaap P."/>
            <person name="Glockner G."/>
        </authorList>
    </citation>
    <scope>NUCLEOTIDE SEQUENCE [LARGE SCALE GENOMIC DNA]</scope>
    <source>
        <strain evidence="12 13">Jena</strain>
    </source>
</reference>
<dbReference type="PANTHER" id="PTHR11607:SF3">
    <property type="entry name" value="LYSOSOMAL ALPHA-MANNOSIDASE"/>
    <property type="match status" value="1"/>
</dbReference>
<dbReference type="InterPro" id="IPR027291">
    <property type="entry name" value="Glyco_hydro_38_N_sf"/>
</dbReference>
<dbReference type="GO" id="GO:0004559">
    <property type="term" value="F:alpha-mannosidase activity"/>
    <property type="evidence" value="ECO:0007669"/>
    <property type="project" value="UniProtKB-EC"/>
</dbReference>
<protein>
    <recommendedName>
        <fullName evidence="4">alpha-mannosidase</fullName>
        <ecNumber evidence="4">3.2.1.24</ecNumber>
    </recommendedName>
</protein>
<dbReference type="SMART" id="SM00872">
    <property type="entry name" value="Alpha-mann_mid"/>
    <property type="match status" value="1"/>
</dbReference>
<dbReference type="InterPro" id="IPR015341">
    <property type="entry name" value="Glyco_hydro_38_cen"/>
</dbReference>
<evidence type="ECO:0000256" key="1">
    <source>
        <dbReference type="ARBA" id="ARBA00000365"/>
    </source>
</evidence>
<evidence type="ECO:0000313" key="12">
    <source>
        <dbReference type="EMBL" id="PRP76241.1"/>
    </source>
</evidence>
<dbReference type="InterPro" id="IPR011682">
    <property type="entry name" value="Glyco_hydro_38_C"/>
</dbReference>
<dbReference type="SUPFAM" id="SSF74650">
    <property type="entry name" value="Galactose mutarotase-like"/>
    <property type="match status" value="2"/>
</dbReference>
<comment type="similarity">
    <text evidence="3">Belongs to the glycosyl hydrolase 38 family.</text>
</comment>
<dbReference type="OrthoDB" id="2016903at2759"/>
<evidence type="ECO:0000256" key="4">
    <source>
        <dbReference type="ARBA" id="ARBA00012752"/>
    </source>
</evidence>
<comment type="cofactor">
    <cofactor evidence="2">
        <name>Zn(2+)</name>
        <dbReference type="ChEBI" id="CHEBI:29105"/>
    </cofactor>
</comment>
<keyword evidence="9" id="KW-0326">Glycosidase</keyword>
<dbReference type="EMBL" id="MDYQ01000338">
    <property type="protein sequence ID" value="PRP76241.1"/>
    <property type="molecule type" value="Genomic_DNA"/>
</dbReference>
<proteinExistence type="inferred from homology"/>
<dbReference type="GO" id="GO:0046872">
    <property type="term" value="F:metal ion binding"/>
    <property type="evidence" value="ECO:0007669"/>
    <property type="project" value="UniProtKB-KW"/>
</dbReference>
<keyword evidence="5" id="KW-0479">Metal-binding</keyword>
<dbReference type="Gene3D" id="1.20.1270.50">
    <property type="entry name" value="Glycoside hydrolase family 38, central domain"/>
    <property type="match status" value="1"/>
</dbReference>
<evidence type="ECO:0000256" key="8">
    <source>
        <dbReference type="ARBA" id="ARBA00023157"/>
    </source>
</evidence>
<keyword evidence="13" id="KW-1185">Reference proteome</keyword>
<keyword evidence="8" id="KW-1015">Disulfide bond</keyword>
<feature type="domain" description="Glycoside hydrolase family 38 central" evidence="11">
    <location>
        <begin position="348"/>
        <end position="417"/>
    </location>
</feature>
<evidence type="ECO:0000256" key="5">
    <source>
        <dbReference type="ARBA" id="ARBA00022723"/>
    </source>
</evidence>
<dbReference type="InterPro" id="IPR028995">
    <property type="entry name" value="Glyco_hydro_57/38_cen_sf"/>
</dbReference>
<evidence type="ECO:0000256" key="9">
    <source>
        <dbReference type="ARBA" id="ARBA00023295"/>
    </source>
</evidence>
<keyword evidence="10" id="KW-0732">Signal</keyword>
<dbReference type="Pfam" id="PF07748">
    <property type="entry name" value="Glyco_hydro_38C"/>
    <property type="match status" value="1"/>
</dbReference>
<sequence>MRPTPTSLLCLLLFWASAVQSIEIYLVPHSHDDVGWLRTIDEYYSASVETILDTVTSALHENPDRKFTQVEIAYFQKYWNRQNERKKEVIRTLIQRGQLEFNLGGMTMPDESVTTYVDQIEQMTNGAKFLLEELKVKPQSAWSIDPFGHSSSTASLLSSMGFSGLTLCRVGQKKLSQLREKNALEFVWRGSKTLGKSTEIWTHFMPGYTVDLGFSRTAPDINGTYCTYVKLTRSGWSGVFVQGDETLYGYNVSHFAENVIQTAKDYALGYRHDKVLIPYGGDFEHWNAFSTFRQMDNIIDFINRNSDTYGATIRYAHLSEYVSDVHSLGLTWPVYNGDLFPFNDNFAGYWSGIYTSRPQSKILSRAASSLLHVSDVFDALNHLSSQANETEKERIQGLREAVDVFTHHDADDYVRRLREGMSSASSALLDLTERSLGSKREASRQERIVAVVNGLAWRRREVVSLLTNSSGATVFFRNSSESLVVPSQVNPVASFSREEGKFRLFFLAEMEGLSVNKYHIVHSDDPCTQPSTDVKRVTNDVITLKFDENHGRLTSFIDHEEGIQESVDVNYHSYRSTTNLAGQSSGAYIFRPDKDSYVLLNPSSSSVEQRIPFVVERQISSKFVMFVVSDFPYGTDQVVTYTTGDINMTSFNVIAERTEGDLKGWTTQIGFTYVAWDTFPYEDIFPDISHRWGSIAMKPGQYDVCIDLPSSTEGYVTMVTAHTRGVQLGLVATVSQLKADGFTIHLVRMDSEEEWKEGQVYVDWMVVKRDLKREKGEDYIYSGIFETDEAVVDVPVPFCSGDCLALISPVGREKETFTLSIVGKNTTHVRVMARQMKDGKFISPSTTYQINWIIMPRKAVVDDIAQRVENIFYRGPLLTEVQQKWTQDIGHSLFVYNDDDASSGHIVDVLSTISNVDVGREIIVKIDSSLDNEKKIVTDSNGLENVDRAFDASSFETTSGNYYPITQRMIQRDVKRDVQMNVLTSSPHGVASIEEGSVELMIHRRCIDDDGRGLLEVLNDTTSIITRWSMTLTRTEKGQEIQRKLSIIQQNPLQVIPMSSDTKDSERHYTSSSLPDNIHLLTLRPWSNGKTLLRLQHIYAAGEHPRLSLPVKVDLDQILNVKTRSIVEMNLSAIEDVTSTETKKLRWKTTDDDDGDR</sequence>
<dbReference type="GO" id="GO:0030246">
    <property type="term" value="F:carbohydrate binding"/>
    <property type="evidence" value="ECO:0007669"/>
    <property type="project" value="InterPro"/>
</dbReference>
<dbReference type="InterPro" id="IPR011330">
    <property type="entry name" value="Glyco_hydro/deAcase_b/a-brl"/>
</dbReference>
<feature type="chain" id="PRO_5015105434" description="alpha-mannosidase" evidence="10">
    <location>
        <begin position="22"/>
        <end position="1157"/>
    </location>
</feature>
<keyword evidence="6" id="KW-0378">Hydrolase</keyword>
<dbReference type="Gene3D" id="2.60.40.1360">
    <property type="match status" value="1"/>
</dbReference>
<dbReference type="InterPro" id="IPR050843">
    <property type="entry name" value="Glycosyl_Hydrlase_38"/>
</dbReference>
<accession>A0A2P6MX22</accession>
<dbReference type="InterPro" id="IPR037094">
    <property type="entry name" value="Glyco_hydro_38_cen_sf"/>
</dbReference>
<dbReference type="Pfam" id="PF09261">
    <property type="entry name" value="Alpha-mann_mid"/>
    <property type="match status" value="1"/>
</dbReference>